<keyword evidence="6" id="KW-1185">Reference proteome</keyword>
<gene>
    <name evidence="5" type="ORF">SAMN05660652_02083</name>
</gene>
<dbReference type="PIRSF" id="PIRSF006470">
    <property type="entry name" value="DctB"/>
    <property type="match status" value="1"/>
</dbReference>
<dbReference type="Pfam" id="PF03480">
    <property type="entry name" value="DctP"/>
    <property type="match status" value="1"/>
</dbReference>
<dbReference type="NCBIfam" id="NF037995">
    <property type="entry name" value="TRAP_S1"/>
    <property type="match status" value="1"/>
</dbReference>
<evidence type="ECO:0000313" key="6">
    <source>
        <dbReference type="Proteomes" id="UP000198607"/>
    </source>
</evidence>
<name>A0A1G8EAV2_9RHOO</name>
<dbReference type="CDD" id="cd13679">
    <property type="entry name" value="PBP2_TRAP_YiaO_like"/>
    <property type="match status" value="1"/>
</dbReference>
<sequence length="338" mass="37541">MKAFSLKTMSKVLVAAAGLSLCATAFAQQVVGKLGHSMPPEHPQAVAMNKFSELVGKYTDNRVKIQVFPSASLGSDDKMLQATQAGTQEMYYGAFAAIAGNVRELGIFDFPFLFQNHKEVDAVMWGRMGQKIFDKMAPTGLIGLGWTEAGFRNLTNSKRPVKTAADIEGLKLRVMPNKVALDTWKALGANPQAMAFSEVFTALEIKAIDGEENPLILIFTNKFHEVNKYISITNHVYTPCGIVANKKFWDKVSPQDQDAMRRAGREAVKFHRDLMDEANKDVVAKLKAAGAQVDVMPPEEIKKLREKTKSVIDNYTKQIGEEFVQEFYAEIEKVRNGK</sequence>
<keyword evidence="2" id="KW-0813">Transport</keyword>
<dbReference type="EMBL" id="FNCY01000007">
    <property type="protein sequence ID" value="SDH67024.1"/>
    <property type="molecule type" value="Genomic_DNA"/>
</dbReference>
<feature type="chain" id="PRO_5011438137" evidence="4">
    <location>
        <begin position="28"/>
        <end position="338"/>
    </location>
</feature>
<evidence type="ECO:0000256" key="2">
    <source>
        <dbReference type="ARBA" id="ARBA00022448"/>
    </source>
</evidence>
<protein>
    <submittedName>
        <fullName evidence="5">Tripartite ATP-independent transporter solute receptor, DctP family</fullName>
    </submittedName>
</protein>
<keyword evidence="5" id="KW-0675">Receptor</keyword>
<dbReference type="InterPro" id="IPR004682">
    <property type="entry name" value="TRAP_DctP"/>
</dbReference>
<dbReference type="PANTHER" id="PTHR33376:SF7">
    <property type="entry name" value="C4-DICARBOXYLATE-BINDING PROTEIN DCTB"/>
    <property type="match status" value="1"/>
</dbReference>
<evidence type="ECO:0000313" key="5">
    <source>
        <dbReference type="EMBL" id="SDH67024.1"/>
    </source>
</evidence>
<evidence type="ECO:0000256" key="4">
    <source>
        <dbReference type="SAM" id="SignalP"/>
    </source>
</evidence>
<dbReference type="InterPro" id="IPR038404">
    <property type="entry name" value="TRAP_DctP_sf"/>
</dbReference>
<dbReference type="PANTHER" id="PTHR33376">
    <property type="match status" value="1"/>
</dbReference>
<comment type="similarity">
    <text evidence="1">Belongs to the bacterial solute-binding protein 7 family.</text>
</comment>
<dbReference type="GO" id="GO:0030288">
    <property type="term" value="C:outer membrane-bounded periplasmic space"/>
    <property type="evidence" value="ECO:0007669"/>
    <property type="project" value="InterPro"/>
</dbReference>
<feature type="signal peptide" evidence="4">
    <location>
        <begin position="1"/>
        <end position="27"/>
    </location>
</feature>
<evidence type="ECO:0000256" key="3">
    <source>
        <dbReference type="ARBA" id="ARBA00022729"/>
    </source>
</evidence>
<dbReference type="InterPro" id="IPR018389">
    <property type="entry name" value="DctP_fam"/>
</dbReference>
<dbReference type="STRING" id="83767.SAMN05660652_02083"/>
<dbReference type="Gene3D" id="3.40.190.170">
    <property type="entry name" value="Bacterial extracellular solute-binding protein, family 7"/>
    <property type="match status" value="1"/>
</dbReference>
<dbReference type="AlphaFoldDB" id="A0A1G8EAV2"/>
<keyword evidence="3 4" id="KW-0732">Signal</keyword>
<dbReference type="RefSeq" id="WP_091937311.1">
    <property type="nucleotide sequence ID" value="NZ_FNCY01000007.1"/>
</dbReference>
<dbReference type="GO" id="GO:0055085">
    <property type="term" value="P:transmembrane transport"/>
    <property type="evidence" value="ECO:0007669"/>
    <property type="project" value="InterPro"/>
</dbReference>
<dbReference type="OrthoDB" id="9794826at2"/>
<organism evidence="5 6">
    <name type="scientific">Propionivibrio dicarboxylicus</name>
    <dbReference type="NCBI Taxonomy" id="83767"/>
    <lineage>
        <taxon>Bacteria</taxon>
        <taxon>Pseudomonadati</taxon>
        <taxon>Pseudomonadota</taxon>
        <taxon>Betaproteobacteria</taxon>
        <taxon>Rhodocyclales</taxon>
        <taxon>Rhodocyclaceae</taxon>
        <taxon>Propionivibrio</taxon>
    </lineage>
</organism>
<reference evidence="5 6" key="1">
    <citation type="submission" date="2016-10" db="EMBL/GenBank/DDBJ databases">
        <authorList>
            <person name="de Groot N.N."/>
        </authorList>
    </citation>
    <scope>NUCLEOTIDE SEQUENCE [LARGE SCALE GENOMIC DNA]</scope>
    <source>
        <strain evidence="5 6">DSM 5885</strain>
    </source>
</reference>
<proteinExistence type="inferred from homology"/>
<dbReference type="Proteomes" id="UP000198607">
    <property type="component" value="Unassembled WGS sequence"/>
</dbReference>
<dbReference type="NCBIfam" id="TIGR00787">
    <property type="entry name" value="dctP"/>
    <property type="match status" value="1"/>
</dbReference>
<evidence type="ECO:0000256" key="1">
    <source>
        <dbReference type="ARBA" id="ARBA00009023"/>
    </source>
</evidence>
<accession>A0A1G8EAV2</accession>